<name>E1VA21_HALED</name>
<reference evidence="2" key="2">
    <citation type="submission" date="2010-05" db="EMBL/GenBank/DDBJ databases">
        <title>Revision and reannotation of the Halomonas elongata DSM 2581(T) genome.</title>
        <authorList>
            <person name="Pfeiffer F."/>
            <person name="Bagyan I."/>
            <person name="Alfaro-Espinoza G."/>
            <person name="Zamora-Lagos M.A."/>
            <person name="Habermann B."/>
            <person name="Oesterhelt D."/>
            <person name="Kunte H.J."/>
        </authorList>
    </citation>
    <scope>NUCLEOTIDE SEQUENCE</scope>
    <source>
        <strain evidence="2">Type strain: DSM 2581</strain>
    </source>
</reference>
<gene>
    <name evidence="2" type="ordered locus">HELO_4025</name>
    <name evidence="3" type="ORF">SR933_14685</name>
</gene>
<evidence type="ECO:0000256" key="1">
    <source>
        <dbReference type="SAM" id="Coils"/>
    </source>
</evidence>
<dbReference type="OrthoDB" id="10014396at2"/>
<feature type="coiled-coil region" evidence="1">
    <location>
        <begin position="31"/>
        <end position="58"/>
    </location>
</feature>
<dbReference type="Proteomes" id="UP001322512">
    <property type="component" value="Chromosome"/>
</dbReference>
<reference evidence="3 5" key="4">
    <citation type="submission" date="2023-11" db="EMBL/GenBank/DDBJ databases">
        <title>MicrobeMod: A computational toolkit for identifying prokaryotic methylation and restriction-modification with nanopore sequencing.</title>
        <authorList>
            <person name="Crits-Christoph A."/>
            <person name="Kang S.C."/>
            <person name="Lee H."/>
            <person name="Ostrov N."/>
        </authorList>
    </citation>
    <scope>NUCLEOTIDE SEQUENCE [LARGE SCALE GENOMIC DNA]</scope>
    <source>
        <strain evidence="3 5">ATCC 33173</strain>
    </source>
</reference>
<sequence length="114" mass="12844">MNPITPDYLRDMARIQQARSCGSQPLEETPAWRAAERIEELEQENRKLHMQYAGAMGLISEMSGHLALSHPEYREPLRDQIIQAAEDWCQLSGWSGRMVGNKLILDPPKQGGAA</sequence>
<reference evidence="4" key="3">
    <citation type="journal article" date="2011" name="Environ. Microbiol.">
        <title>A blueprint of ectoine metabolism from the genome of the industrial producer Halomonas elongata DSM 2581(T).</title>
        <authorList>
            <person name="Schwibbert K."/>
            <person name="Marin-Sanguino A."/>
            <person name="Bagyan I."/>
            <person name="Heidrich G."/>
            <person name="Lentzen G."/>
            <person name="Seitz H."/>
            <person name="Rampp M."/>
            <person name="Schuster S.C."/>
            <person name="Klenk H.P."/>
            <person name="Pfeiffer F."/>
            <person name="Oesterhelt D."/>
            <person name="Kunte H.J."/>
        </authorList>
    </citation>
    <scope>NUCLEOTIDE SEQUENCE [LARGE SCALE GENOMIC DNA]</scope>
    <source>
        <strain evidence="4">ATCC 33173 / DSM 2581 / NBRC 15536 / NCIMB 2198 / 1H9</strain>
    </source>
</reference>
<dbReference type="GeneID" id="91011434"/>
<dbReference type="AlphaFoldDB" id="E1VA21"/>
<dbReference type="STRING" id="768066.HELO_4025"/>
<dbReference type="EMBL" id="CP139472">
    <property type="protein sequence ID" value="WPU46485.1"/>
    <property type="molecule type" value="Genomic_DNA"/>
</dbReference>
<reference evidence="2" key="1">
    <citation type="journal article" date="2010" name="Environ. Microbiol.">
        <title>A blueprint of ectoine metabolism from the genome of the industrial producer Halomonas elongata DSM 2581(T).</title>
        <authorList>
            <person name="Schwibbert K."/>
            <person name="Marin-Sanguino A."/>
            <person name="Bagyan I."/>
            <person name="Heidrich G."/>
            <person name="Lentzen G."/>
            <person name="Seitz H."/>
            <person name="Rampp M."/>
            <person name="Schuster S.C."/>
            <person name="Klenk H.P."/>
            <person name="Pfeiffer F."/>
            <person name="Oesterhelt D."/>
            <person name="Kunte H.J."/>
        </authorList>
    </citation>
    <scope>NUCLEOTIDE SEQUENCE</scope>
    <source>
        <strain evidence="2">Type strain: DSM 2581</strain>
    </source>
</reference>
<evidence type="ECO:0000313" key="3">
    <source>
        <dbReference type="EMBL" id="WPU46485.1"/>
    </source>
</evidence>
<evidence type="ECO:0000313" key="4">
    <source>
        <dbReference type="Proteomes" id="UP000008707"/>
    </source>
</evidence>
<keyword evidence="1" id="KW-0175">Coiled coil</keyword>
<keyword evidence="5" id="KW-1185">Reference proteome</keyword>
<dbReference type="EMBL" id="FN869568">
    <property type="protein sequence ID" value="CBV43909.1"/>
    <property type="molecule type" value="Genomic_DNA"/>
</dbReference>
<evidence type="ECO:0000313" key="2">
    <source>
        <dbReference type="EMBL" id="CBV43909.1"/>
    </source>
</evidence>
<dbReference type="RefSeq" id="WP_013333781.1">
    <property type="nucleotide sequence ID" value="NC_014532.2"/>
</dbReference>
<proteinExistence type="predicted"/>
<dbReference type="Proteomes" id="UP000008707">
    <property type="component" value="Chromosome"/>
</dbReference>
<organism evidence="2 4">
    <name type="scientific">Halomonas elongata (strain ATCC 33173 / DSM 2581 / NBRC 15536 / NCIMB 2198 / 1H9)</name>
    <dbReference type="NCBI Taxonomy" id="768066"/>
    <lineage>
        <taxon>Bacteria</taxon>
        <taxon>Pseudomonadati</taxon>
        <taxon>Pseudomonadota</taxon>
        <taxon>Gammaproteobacteria</taxon>
        <taxon>Oceanospirillales</taxon>
        <taxon>Halomonadaceae</taxon>
        <taxon>Halomonas</taxon>
    </lineage>
</organism>
<dbReference type="HOGENOM" id="CLU_2117592_0_0_6"/>
<dbReference type="KEGG" id="hel:HELO_4025"/>
<accession>E1VA21</accession>
<evidence type="ECO:0000313" key="5">
    <source>
        <dbReference type="Proteomes" id="UP001322512"/>
    </source>
</evidence>
<protein>
    <submittedName>
        <fullName evidence="2">Uncharacterized protein</fullName>
    </submittedName>
</protein>